<evidence type="ECO:0000313" key="4">
    <source>
        <dbReference type="Proteomes" id="UP001612915"/>
    </source>
</evidence>
<organism evidence="3 4">
    <name type="scientific">Spongisporangium articulatum</name>
    <dbReference type="NCBI Taxonomy" id="3362603"/>
    <lineage>
        <taxon>Bacteria</taxon>
        <taxon>Bacillati</taxon>
        <taxon>Actinomycetota</taxon>
        <taxon>Actinomycetes</taxon>
        <taxon>Kineosporiales</taxon>
        <taxon>Kineosporiaceae</taxon>
        <taxon>Spongisporangium</taxon>
    </lineage>
</organism>
<sequence>MSSAARWTAFWVVVVGCLGFVAFVATHGVKPPPAADGVLYSAPATTAASPTPTVDPTVALFVGDAYTVGSGTGSKPNSFASRACTTLKWTCYYDAQASSGYVTAGVQSNGTQSKTYGDRLKADKKYTPDVVVVSGGRADSGKAGVQAAATDYLEAVTKQFSDAKLVVLEPFWNNATPTQQIVAVRTAVQKAADAAGATYVSTTDWLTDAQIGPDGVLPTTSGHKALAKKLVAALRAEGLDA</sequence>
<gene>
    <name evidence="3" type="ORF">ACIB24_21280</name>
</gene>
<keyword evidence="4" id="KW-1185">Reference proteome</keyword>
<dbReference type="Proteomes" id="UP001612915">
    <property type="component" value="Unassembled WGS sequence"/>
</dbReference>
<feature type="domain" description="SGNH hydrolase-type esterase" evidence="2">
    <location>
        <begin position="61"/>
        <end position="225"/>
    </location>
</feature>
<dbReference type="CDD" id="cd00229">
    <property type="entry name" value="SGNH_hydrolase"/>
    <property type="match status" value="1"/>
</dbReference>
<proteinExistence type="predicted"/>
<evidence type="ECO:0000256" key="1">
    <source>
        <dbReference type="SAM" id="Phobius"/>
    </source>
</evidence>
<evidence type="ECO:0000259" key="2">
    <source>
        <dbReference type="Pfam" id="PF13472"/>
    </source>
</evidence>
<dbReference type="SUPFAM" id="SSF52266">
    <property type="entry name" value="SGNH hydrolase"/>
    <property type="match status" value="1"/>
</dbReference>
<comment type="caution">
    <text evidence="3">The sequence shown here is derived from an EMBL/GenBank/DDBJ whole genome shotgun (WGS) entry which is preliminary data.</text>
</comment>
<dbReference type="Gene3D" id="3.40.50.1110">
    <property type="entry name" value="SGNH hydrolase"/>
    <property type="match status" value="1"/>
</dbReference>
<keyword evidence="3" id="KW-0378">Hydrolase</keyword>
<feature type="transmembrane region" description="Helical" evidence="1">
    <location>
        <begin position="7"/>
        <end position="25"/>
    </location>
</feature>
<dbReference type="PROSITE" id="PS51257">
    <property type="entry name" value="PROKAR_LIPOPROTEIN"/>
    <property type="match status" value="1"/>
</dbReference>
<reference evidence="3 4" key="1">
    <citation type="submission" date="2024-10" db="EMBL/GenBank/DDBJ databases">
        <title>The Natural Products Discovery Center: Release of the First 8490 Sequenced Strains for Exploring Actinobacteria Biosynthetic Diversity.</title>
        <authorList>
            <person name="Kalkreuter E."/>
            <person name="Kautsar S.A."/>
            <person name="Yang D."/>
            <person name="Bader C.D."/>
            <person name="Teijaro C.N."/>
            <person name="Fluegel L."/>
            <person name="Davis C.M."/>
            <person name="Simpson J.R."/>
            <person name="Lauterbach L."/>
            <person name="Steele A.D."/>
            <person name="Gui C."/>
            <person name="Meng S."/>
            <person name="Li G."/>
            <person name="Viehrig K."/>
            <person name="Ye F."/>
            <person name="Su P."/>
            <person name="Kiefer A.F."/>
            <person name="Nichols A."/>
            <person name="Cepeda A.J."/>
            <person name="Yan W."/>
            <person name="Fan B."/>
            <person name="Jiang Y."/>
            <person name="Adhikari A."/>
            <person name="Zheng C.-J."/>
            <person name="Schuster L."/>
            <person name="Cowan T.M."/>
            <person name="Smanski M.J."/>
            <person name="Chevrette M.G."/>
            <person name="De Carvalho L.P.S."/>
            <person name="Shen B."/>
        </authorList>
    </citation>
    <scope>NUCLEOTIDE SEQUENCE [LARGE SCALE GENOMIC DNA]</scope>
    <source>
        <strain evidence="3 4">NPDC049639</strain>
    </source>
</reference>
<keyword evidence="1" id="KW-0472">Membrane</keyword>
<keyword evidence="1" id="KW-0812">Transmembrane</keyword>
<dbReference type="InterPro" id="IPR013830">
    <property type="entry name" value="SGNH_hydro"/>
</dbReference>
<dbReference type="RefSeq" id="WP_398284212.1">
    <property type="nucleotide sequence ID" value="NZ_JBITLV010000008.1"/>
</dbReference>
<dbReference type="EMBL" id="JBITLV010000008">
    <property type="protein sequence ID" value="MFI7589608.1"/>
    <property type="molecule type" value="Genomic_DNA"/>
</dbReference>
<protein>
    <submittedName>
        <fullName evidence="3">SGNH/GDSL hydrolase family protein</fullName>
    </submittedName>
</protein>
<name>A0ABW8AU51_9ACTN</name>
<evidence type="ECO:0000313" key="3">
    <source>
        <dbReference type="EMBL" id="MFI7589608.1"/>
    </source>
</evidence>
<accession>A0ABW8AU51</accession>
<keyword evidence="1" id="KW-1133">Transmembrane helix</keyword>
<dbReference type="InterPro" id="IPR036514">
    <property type="entry name" value="SGNH_hydro_sf"/>
</dbReference>
<dbReference type="GO" id="GO:0016787">
    <property type="term" value="F:hydrolase activity"/>
    <property type="evidence" value="ECO:0007669"/>
    <property type="project" value="UniProtKB-KW"/>
</dbReference>
<dbReference type="Pfam" id="PF13472">
    <property type="entry name" value="Lipase_GDSL_2"/>
    <property type="match status" value="1"/>
</dbReference>